<protein>
    <recommendedName>
        <fullName evidence="2">Ribosome hibernation promoting factor</fullName>
        <shortName evidence="2">HPF</shortName>
    </recommendedName>
</protein>
<dbReference type="PANTHER" id="PTHR33231:SF1">
    <property type="entry name" value="30S RIBOSOMAL PROTEIN"/>
    <property type="match status" value="1"/>
</dbReference>
<dbReference type="Pfam" id="PF02482">
    <property type="entry name" value="Ribosomal_S30AE"/>
    <property type="match status" value="1"/>
</dbReference>
<dbReference type="InterPro" id="IPR032528">
    <property type="entry name" value="Ribosom_S30AE_C"/>
</dbReference>
<dbReference type="GO" id="GO:0045900">
    <property type="term" value="P:negative regulation of translational elongation"/>
    <property type="evidence" value="ECO:0007669"/>
    <property type="project" value="TreeGrafter"/>
</dbReference>
<evidence type="ECO:0000256" key="2">
    <source>
        <dbReference type="HAMAP-Rule" id="MF_00839"/>
    </source>
</evidence>
<dbReference type="InterPro" id="IPR003489">
    <property type="entry name" value="RHF/RaiA"/>
</dbReference>
<reference evidence="4 5" key="1">
    <citation type="journal article" date="2017" name="New Microbes New Infect">
        <title>Genome sequence of 'Leucobacter massiliensis' sp. nov. isolated from human pharynx after travel to the 2014 Hajj.</title>
        <authorList>
            <person name="Leangapichart T."/>
            <person name="Gautret P."/>
            <person name="Nguyen T.T."/>
            <person name="Armstrong N."/>
            <person name="Rolain J.M."/>
        </authorList>
    </citation>
    <scope>NUCLEOTIDE SEQUENCE [LARGE SCALE GENOMIC DNA]</scope>
    <source>
        <strain evidence="4 5">122RC15</strain>
    </source>
</reference>
<dbReference type="InterPro" id="IPR050574">
    <property type="entry name" value="HPF/YfiA_ribosome-assoc"/>
</dbReference>
<dbReference type="CDD" id="cd00552">
    <property type="entry name" value="RaiA"/>
    <property type="match status" value="1"/>
</dbReference>
<comment type="subcellular location">
    <subcellularLocation>
        <location evidence="2">Cytoplasm</location>
    </subcellularLocation>
</comment>
<sequence>MDVNIRGKNVGITDRFESYVEAKTEKVAGLLPRAQAFEVTVSRQSDRSPQHGDLVEITLIGPGPVIRAESAGGDKYSAFDMAYGRVLERIRRMKDRRKDRRGKGRISLADAASHDFEMVDVTPAPLEVLESVATGSVPVVGEDAGKDEYTPVVIRTKEFPAERLCVEDAVDRMELVGHDFFLFVESESGRPSVVYRRRGWNYGVISLSEEEPVEE</sequence>
<evidence type="ECO:0000313" key="4">
    <source>
        <dbReference type="EMBL" id="PRI10585.1"/>
    </source>
</evidence>
<dbReference type="PANTHER" id="PTHR33231">
    <property type="entry name" value="30S RIBOSOMAL PROTEIN"/>
    <property type="match status" value="1"/>
</dbReference>
<name>A0A2S9QLX6_9MICO</name>
<dbReference type="EMBL" id="MWZD01000018">
    <property type="protein sequence ID" value="PRI10585.1"/>
    <property type="molecule type" value="Genomic_DNA"/>
</dbReference>
<feature type="domain" description="Sigma 54 modulation/S30EA ribosomal protein C-terminal" evidence="3">
    <location>
        <begin position="150"/>
        <end position="204"/>
    </location>
</feature>
<dbReference type="Gene3D" id="3.30.505.50">
    <property type="entry name" value="Sigma 54 modulation/S30EA ribosomal protein, C-terminal domain"/>
    <property type="match status" value="1"/>
</dbReference>
<dbReference type="GO" id="GO:0043024">
    <property type="term" value="F:ribosomal small subunit binding"/>
    <property type="evidence" value="ECO:0007669"/>
    <property type="project" value="TreeGrafter"/>
</dbReference>
<dbReference type="InterPro" id="IPR034694">
    <property type="entry name" value="HPF_long/plastid"/>
</dbReference>
<keyword evidence="1 2" id="KW-0810">Translation regulation</keyword>
<dbReference type="Pfam" id="PF16321">
    <property type="entry name" value="Ribosom_S30AE_C"/>
    <property type="match status" value="1"/>
</dbReference>
<dbReference type="InterPro" id="IPR038416">
    <property type="entry name" value="Ribosom_S30AE_C_sf"/>
</dbReference>
<dbReference type="SUPFAM" id="SSF69754">
    <property type="entry name" value="Ribosome binding protein Y (YfiA homologue)"/>
    <property type="match status" value="1"/>
</dbReference>
<comment type="similarity">
    <text evidence="2">Belongs to the HPF/YfiA ribosome-associated protein family. Long HPF subfamily.</text>
</comment>
<keyword evidence="5" id="KW-1185">Reference proteome</keyword>
<dbReference type="Proteomes" id="UP000238650">
    <property type="component" value="Unassembled WGS sequence"/>
</dbReference>
<keyword evidence="2" id="KW-0963">Cytoplasm</keyword>
<dbReference type="RefSeq" id="WP_105805935.1">
    <property type="nucleotide sequence ID" value="NZ_MWZD01000018.1"/>
</dbReference>
<evidence type="ECO:0000256" key="1">
    <source>
        <dbReference type="ARBA" id="ARBA00022845"/>
    </source>
</evidence>
<evidence type="ECO:0000313" key="5">
    <source>
        <dbReference type="Proteomes" id="UP000238650"/>
    </source>
</evidence>
<dbReference type="OrthoDB" id="9794975at2"/>
<dbReference type="Gene3D" id="3.30.160.100">
    <property type="entry name" value="Ribosome hibernation promotion factor-like"/>
    <property type="match status" value="1"/>
</dbReference>
<accession>A0A2S9QLX6</accession>
<dbReference type="HAMAP" id="MF_00839">
    <property type="entry name" value="HPF"/>
    <property type="match status" value="1"/>
</dbReference>
<evidence type="ECO:0000259" key="3">
    <source>
        <dbReference type="Pfam" id="PF16321"/>
    </source>
</evidence>
<comment type="caution">
    <text evidence="4">The sequence shown here is derived from an EMBL/GenBank/DDBJ whole genome shotgun (WGS) entry which is preliminary data.</text>
</comment>
<comment type="function">
    <text evidence="2">Required for dimerization of active 70S ribosomes into 100S ribosomes in stationary phase; 100S ribosomes are translationally inactive and sometimes present during exponential growth.</text>
</comment>
<dbReference type="InterPro" id="IPR036567">
    <property type="entry name" value="RHF-like"/>
</dbReference>
<proteinExistence type="inferred from homology"/>
<dbReference type="AlphaFoldDB" id="A0A2S9QLX6"/>
<dbReference type="GO" id="GO:0022627">
    <property type="term" value="C:cytosolic small ribosomal subunit"/>
    <property type="evidence" value="ECO:0007669"/>
    <property type="project" value="TreeGrafter"/>
</dbReference>
<gene>
    <name evidence="2" type="primary">hpf</name>
    <name evidence="4" type="ORF">B4915_11350</name>
</gene>
<organism evidence="4 5">
    <name type="scientific">Leucobacter massiliensis</name>
    <dbReference type="NCBI Taxonomy" id="1686285"/>
    <lineage>
        <taxon>Bacteria</taxon>
        <taxon>Bacillati</taxon>
        <taxon>Actinomycetota</taxon>
        <taxon>Actinomycetes</taxon>
        <taxon>Micrococcales</taxon>
        <taxon>Microbacteriaceae</taxon>
        <taxon>Leucobacter</taxon>
    </lineage>
</organism>
<dbReference type="NCBIfam" id="TIGR00741">
    <property type="entry name" value="yfiA"/>
    <property type="match status" value="1"/>
</dbReference>
<comment type="subunit">
    <text evidence="2">Interacts with 100S ribosomes.</text>
</comment>